<keyword evidence="4" id="KW-1003">Cell membrane</keyword>
<dbReference type="GO" id="GO:0005886">
    <property type="term" value="C:plasma membrane"/>
    <property type="evidence" value="ECO:0007669"/>
    <property type="project" value="UniProtKB-SubCell"/>
</dbReference>
<name>A0A6L3V2Q6_9BACI</name>
<keyword evidence="18" id="KW-1185">Reference proteome</keyword>
<comment type="caution">
    <text evidence="17">The sequence shown here is derived from an EMBL/GenBank/DDBJ whole genome shotgun (WGS) entry which is preliminary data.</text>
</comment>
<evidence type="ECO:0000256" key="7">
    <source>
        <dbReference type="ARBA" id="ARBA00022692"/>
    </source>
</evidence>
<evidence type="ECO:0000256" key="3">
    <source>
        <dbReference type="ARBA" id="ARBA00012438"/>
    </source>
</evidence>
<dbReference type="Pfam" id="PF02518">
    <property type="entry name" value="HATPase_c"/>
    <property type="match status" value="1"/>
</dbReference>
<dbReference type="PROSITE" id="PS50885">
    <property type="entry name" value="HAMP"/>
    <property type="match status" value="1"/>
</dbReference>
<feature type="domain" description="HAMP" evidence="16">
    <location>
        <begin position="407"/>
        <end position="459"/>
    </location>
</feature>
<evidence type="ECO:0000256" key="9">
    <source>
        <dbReference type="ARBA" id="ARBA00022777"/>
    </source>
</evidence>
<evidence type="ECO:0000256" key="14">
    <source>
        <dbReference type="SAM" id="Phobius"/>
    </source>
</evidence>
<dbReference type="InterPro" id="IPR050398">
    <property type="entry name" value="HssS/ArlS-like"/>
</dbReference>
<reference evidence="17 18" key="1">
    <citation type="journal article" date="2016" name="Antonie Van Leeuwenhoek">
        <title>Bacillus depressus sp. nov., isolated from soil of a sunflower field.</title>
        <authorList>
            <person name="Wei X."/>
            <person name="Xin D."/>
            <person name="Xin Y."/>
            <person name="Zhang H."/>
            <person name="Wang T."/>
            <person name="Zhang J."/>
        </authorList>
    </citation>
    <scope>NUCLEOTIDE SEQUENCE [LARGE SCALE GENOMIC DNA]</scope>
    <source>
        <strain evidence="17 18">BZ1</strain>
    </source>
</reference>
<evidence type="ECO:0000256" key="8">
    <source>
        <dbReference type="ARBA" id="ARBA00022741"/>
    </source>
</evidence>
<comment type="subcellular location">
    <subcellularLocation>
        <location evidence="2">Cell membrane</location>
        <topology evidence="2">Multi-pass membrane protein</topology>
    </subcellularLocation>
</comment>
<keyword evidence="5" id="KW-0597">Phosphoprotein</keyword>
<comment type="catalytic activity">
    <reaction evidence="1">
        <text>ATP + protein L-histidine = ADP + protein N-phospho-L-histidine.</text>
        <dbReference type="EC" id="2.7.13.3"/>
    </reaction>
</comment>
<keyword evidence="10" id="KW-0067">ATP-binding</keyword>
<evidence type="ECO:0000256" key="13">
    <source>
        <dbReference type="ARBA" id="ARBA00023136"/>
    </source>
</evidence>
<evidence type="ECO:0000256" key="2">
    <source>
        <dbReference type="ARBA" id="ARBA00004651"/>
    </source>
</evidence>
<evidence type="ECO:0000256" key="10">
    <source>
        <dbReference type="ARBA" id="ARBA00022840"/>
    </source>
</evidence>
<protein>
    <recommendedName>
        <fullName evidence="3">histidine kinase</fullName>
        <ecNumber evidence="3">2.7.13.3</ecNumber>
    </recommendedName>
</protein>
<evidence type="ECO:0000256" key="5">
    <source>
        <dbReference type="ARBA" id="ARBA00022553"/>
    </source>
</evidence>
<feature type="transmembrane region" description="Helical" evidence="14">
    <location>
        <begin position="249"/>
        <end position="268"/>
    </location>
</feature>
<organism evidence="17 18">
    <name type="scientific">Cytobacillus depressus</name>
    <dbReference type="NCBI Taxonomy" id="1602942"/>
    <lineage>
        <taxon>Bacteria</taxon>
        <taxon>Bacillati</taxon>
        <taxon>Bacillota</taxon>
        <taxon>Bacilli</taxon>
        <taxon>Bacillales</taxon>
        <taxon>Bacillaceae</taxon>
        <taxon>Cytobacillus</taxon>
    </lineage>
</organism>
<dbReference type="RefSeq" id="WP_151536417.1">
    <property type="nucleotide sequence ID" value="NZ_WBOS01000013.1"/>
</dbReference>
<sequence length="691" mass="79258">MDIKLKKYSHGITTKIIVFLMMITCFTGAIQAAVKLDIHNNFEIVFEDNYLHSQSFLWENDALVSGLSRLIKEYKSEEHILNGGTVSEDELRSEEEDLYLSYSENSKSYNPNLGEAENYEKFKEEYGDRISQAKDRLVKDDLREFHSLLQRIKEVKDPLYYATDGVNVYKNSTQTEKGQFKTYPAYMVFEGYSREIYPKEIDKDNYFYWGNTEELDPKDQAVFVAFTEKFLNNKEKEWQENKASATKGYYQLIGFFTGFILLFLYLIIVTGRKSFKDQEVHLHAVDKLYVDINIFLFSGLTVIWVAMMDSVGFTNMDKAVIPITIPISAAGFTLILSLVRHIKSRTFFKHTLIYKFFLMLFKFVRDIYENGNIAVKTVLIVIGYPILIALTFFMFPITLGLAAWFSLRRIKSFNAIKEGVERIMDGDIHHSIDVGGKGEFSKLAANINGITDGLKKAVDNELKSERLKTELITNVSHDIRTPLTSIITYVDLLKTEKDPAKVAEYVEVLDQKSQRLKILTDDLFEAAKASSGNIPVQLERIDIGSLINQGLGEVSDKIEEQGLEFRFNYPTEKVYIHADGKLLWRSIENVLSNIFKYALKGSRVYIDIEDVGNEILLTFKNISAYELNISANELMERFKRGDESRSSQGSGLGLSIAESLTDIQKGKFTIQIDGDLFKTMIYMPKYKNDQE</sequence>
<dbReference type="EMBL" id="WBOS01000013">
    <property type="protein sequence ID" value="KAB2330741.1"/>
    <property type="molecule type" value="Genomic_DNA"/>
</dbReference>
<dbReference type="InterPro" id="IPR036890">
    <property type="entry name" value="HATPase_C_sf"/>
</dbReference>
<keyword evidence="13 14" id="KW-0472">Membrane</keyword>
<dbReference type="Gene3D" id="6.10.340.10">
    <property type="match status" value="1"/>
</dbReference>
<dbReference type="FunFam" id="1.10.287.130:FF:000001">
    <property type="entry name" value="Two-component sensor histidine kinase"/>
    <property type="match status" value="1"/>
</dbReference>
<evidence type="ECO:0000259" key="16">
    <source>
        <dbReference type="PROSITE" id="PS50885"/>
    </source>
</evidence>
<evidence type="ECO:0000256" key="1">
    <source>
        <dbReference type="ARBA" id="ARBA00000085"/>
    </source>
</evidence>
<dbReference type="GO" id="GO:0000155">
    <property type="term" value="F:phosphorelay sensor kinase activity"/>
    <property type="evidence" value="ECO:0007669"/>
    <property type="project" value="InterPro"/>
</dbReference>
<keyword evidence="7 14" id="KW-0812">Transmembrane</keyword>
<dbReference type="SMART" id="SM00388">
    <property type="entry name" value="HisKA"/>
    <property type="match status" value="1"/>
</dbReference>
<evidence type="ECO:0000313" key="17">
    <source>
        <dbReference type="EMBL" id="KAB2330741.1"/>
    </source>
</evidence>
<gene>
    <name evidence="17" type="ORF">F7731_19250</name>
</gene>
<dbReference type="CDD" id="cd00082">
    <property type="entry name" value="HisKA"/>
    <property type="match status" value="1"/>
</dbReference>
<dbReference type="Gene3D" id="3.30.565.10">
    <property type="entry name" value="Histidine kinase-like ATPase, C-terminal domain"/>
    <property type="match status" value="1"/>
</dbReference>
<keyword evidence="11 14" id="KW-1133">Transmembrane helix</keyword>
<evidence type="ECO:0000256" key="4">
    <source>
        <dbReference type="ARBA" id="ARBA00022475"/>
    </source>
</evidence>
<dbReference type="Proteomes" id="UP000481030">
    <property type="component" value="Unassembled WGS sequence"/>
</dbReference>
<dbReference type="SUPFAM" id="SSF55874">
    <property type="entry name" value="ATPase domain of HSP90 chaperone/DNA topoisomerase II/histidine kinase"/>
    <property type="match status" value="1"/>
</dbReference>
<evidence type="ECO:0000256" key="6">
    <source>
        <dbReference type="ARBA" id="ARBA00022679"/>
    </source>
</evidence>
<dbReference type="SMART" id="SM00387">
    <property type="entry name" value="HATPase_c"/>
    <property type="match status" value="1"/>
</dbReference>
<feature type="transmembrane region" description="Helical" evidence="14">
    <location>
        <begin position="319"/>
        <end position="339"/>
    </location>
</feature>
<proteinExistence type="predicted"/>
<dbReference type="CDD" id="cd06225">
    <property type="entry name" value="HAMP"/>
    <property type="match status" value="1"/>
</dbReference>
<keyword evidence="9 17" id="KW-0418">Kinase</keyword>
<dbReference type="InterPro" id="IPR003594">
    <property type="entry name" value="HATPase_dom"/>
</dbReference>
<keyword evidence="6" id="KW-0808">Transferase</keyword>
<keyword evidence="12" id="KW-0902">Two-component regulatory system</keyword>
<dbReference type="AlphaFoldDB" id="A0A6L3V2Q6"/>
<dbReference type="GO" id="GO:0005524">
    <property type="term" value="F:ATP binding"/>
    <property type="evidence" value="ECO:0007669"/>
    <property type="project" value="UniProtKB-KW"/>
</dbReference>
<feature type="transmembrane region" description="Helical" evidence="14">
    <location>
        <begin position="12"/>
        <end position="34"/>
    </location>
</feature>
<dbReference type="PROSITE" id="PS50109">
    <property type="entry name" value="HIS_KIN"/>
    <property type="match status" value="1"/>
</dbReference>
<feature type="domain" description="Histidine kinase" evidence="15">
    <location>
        <begin position="474"/>
        <end position="687"/>
    </location>
</feature>
<dbReference type="SUPFAM" id="SSF47384">
    <property type="entry name" value="Homodimeric domain of signal transducing histidine kinase"/>
    <property type="match status" value="1"/>
</dbReference>
<dbReference type="InterPro" id="IPR005467">
    <property type="entry name" value="His_kinase_dom"/>
</dbReference>
<keyword evidence="8" id="KW-0547">Nucleotide-binding</keyword>
<dbReference type="InterPro" id="IPR036097">
    <property type="entry name" value="HisK_dim/P_sf"/>
</dbReference>
<dbReference type="PANTHER" id="PTHR45528:SF1">
    <property type="entry name" value="SENSOR HISTIDINE KINASE CPXA"/>
    <property type="match status" value="1"/>
</dbReference>
<dbReference type="InterPro" id="IPR003661">
    <property type="entry name" value="HisK_dim/P_dom"/>
</dbReference>
<evidence type="ECO:0000259" key="15">
    <source>
        <dbReference type="PROSITE" id="PS50109"/>
    </source>
</evidence>
<feature type="transmembrane region" description="Helical" evidence="14">
    <location>
        <begin position="288"/>
        <end position="307"/>
    </location>
</feature>
<feature type="transmembrane region" description="Helical" evidence="14">
    <location>
        <begin position="380"/>
        <end position="407"/>
    </location>
</feature>
<dbReference type="OrthoDB" id="9792991at2"/>
<evidence type="ECO:0000256" key="12">
    <source>
        <dbReference type="ARBA" id="ARBA00023012"/>
    </source>
</evidence>
<evidence type="ECO:0000313" key="18">
    <source>
        <dbReference type="Proteomes" id="UP000481030"/>
    </source>
</evidence>
<dbReference type="InterPro" id="IPR003660">
    <property type="entry name" value="HAMP_dom"/>
</dbReference>
<accession>A0A6L3V2Q6</accession>
<dbReference type="Gene3D" id="1.10.287.130">
    <property type="match status" value="1"/>
</dbReference>
<dbReference type="Pfam" id="PF00512">
    <property type="entry name" value="HisKA"/>
    <property type="match status" value="1"/>
</dbReference>
<dbReference type="EC" id="2.7.13.3" evidence="3"/>
<dbReference type="PANTHER" id="PTHR45528">
    <property type="entry name" value="SENSOR HISTIDINE KINASE CPXA"/>
    <property type="match status" value="1"/>
</dbReference>
<evidence type="ECO:0000256" key="11">
    <source>
        <dbReference type="ARBA" id="ARBA00022989"/>
    </source>
</evidence>